<evidence type="ECO:0000313" key="2">
    <source>
        <dbReference type="Proteomes" id="UP001642720"/>
    </source>
</evidence>
<dbReference type="EMBL" id="PPTA01000004">
    <property type="protein sequence ID" value="TFB04479.1"/>
    <property type="molecule type" value="Genomic_DNA"/>
</dbReference>
<name>A0ABY2H877_9HYPO</name>
<keyword evidence="2" id="KW-1185">Reference proteome</keyword>
<protein>
    <submittedName>
        <fullName evidence="1">Uncharacterized protein</fullName>
    </submittedName>
</protein>
<dbReference type="RefSeq" id="XP_073560680.1">
    <property type="nucleotide sequence ID" value="XM_073700916.1"/>
</dbReference>
<evidence type="ECO:0000313" key="1">
    <source>
        <dbReference type="EMBL" id="TFB04479.1"/>
    </source>
</evidence>
<dbReference type="GeneID" id="300575366"/>
<accession>A0ABY2H877</accession>
<dbReference type="Proteomes" id="UP001642720">
    <property type="component" value="Unassembled WGS sequence"/>
</dbReference>
<organism evidence="1 2">
    <name type="scientific">Trichoderma ghanense</name>
    <dbReference type="NCBI Taxonomy" id="65468"/>
    <lineage>
        <taxon>Eukaryota</taxon>
        <taxon>Fungi</taxon>
        <taxon>Dikarya</taxon>
        <taxon>Ascomycota</taxon>
        <taxon>Pezizomycotina</taxon>
        <taxon>Sordariomycetes</taxon>
        <taxon>Hypocreomycetidae</taxon>
        <taxon>Hypocreales</taxon>
        <taxon>Hypocreaceae</taxon>
        <taxon>Trichoderma</taxon>
    </lineage>
</organism>
<proteinExistence type="predicted"/>
<sequence length="100" mass="11352">MKPHAMFPQSQVPTISRIAPWLTTEEVEWQPHTKVLIVSREKAQIHQTFKLLPVMTEPPIMQTPQPSSVFPQTQQTLPQSAAMEKLRECKQKASSSTKTS</sequence>
<reference evidence="1 2" key="1">
    <citation type="submission" date="2018-01" db="EMBL/GenBank/DDBJ databases">
        <title>Genome characterization of the sugarcane-associated fungus Trichoderma ghanense CCMA-1212 and their application in lignocelulose bioconversion.</title>
        <authorList>
            <person name="Steindorff A.S."/>
            <person name="Mendes T.D."/>
            <person name="Vilela E.S.D."/>
            <person name="Rodrigues D.S."/>
            <person name="Formighieri E.F."/>
            <person name="Melo I.S."/>
            <person name="Favaro L.C.L."/>
        </authorList>
    </citation>
    <scope>NUCLEOTIDE SEQUENCE [LARGE SCALE GENOMIC DNA]</scope>
    <source>
        <strain evidence="1 2">CCMA-1212</strain>
    </source>
</reference>
<gene>
    <name evidence="1" type="ORF">CCMA1212_003575</name>
</gene>
<comment type="caution">
    <text evidence="1">The sequence shown here is derived from an EMBL/GenBank/DDBJ whole genome shotgun (WGS) entry which is preliminary data.</text>
</comment>